<comment type="pathway">
    <text evidence="2">Alkene biosynthesis; ethylene biosynthesis via 2-oxoglutarate.</text>
</comment>
<dbReference type="Gene3D" id="2.60.120.330">
    <property type="entry name" value="B-lactam Antibiotic, Isopenicillin N Synthase, Chain"/>
    <property type="match status" value="1"/>
</dbReference>
<comment type="similarity">
    <text evidence="11">Belongs to the iron/ascorbate-dependent oxidoreductase family.</text>
</comment>
<dbReference type="Proteomes" id="UP000321058">
    <property type="component" value="Unassembled WGS sequence"/>
</dbReference>
<dbReference type="GO" id="GO:0009693">
    <property type="term" value="P:ethylene biosynthetic process"/>
    <property type="evidence" value="ECO:0007669"/>
    <property type="project" value="UniProtKB-KW"/>
</dbReference>
<dbReference type="InterPro" id="IPR005123">
    <property type="entry name" value="Oxoglu/Fe-dep_dioxygenase_dom"/>
</dbReference>
<comment type="cofactor">
    <cofactor evidence="1">
        <name>Fe(2+)</name>
        <dbReference type="ChEBI" id="CHEBI:29033"/>
    </cofactor>
</comment>
<dbReference type="RefSeq" id="WP_147151530.1">
    <property type="nucleotide sequence ID" value="NZ_BKAJ01000075.1"/>
</dbReference>
<dbReference type="InterPro" id="IPR050231">
    <property type="entry name" value="Iron_ascorbate_oxido_reductase"/>
</dbReference>
<evidence type="ECO:0000256" key="6">
    <source>
        <dbReference type="ARBA" id="ARBA00022666"/>
    </source>
</evidence>
<dbReference type="EMBL" id="BKAJ01000075">
    <property type="protein sequence ID" value="GEP57153.1"/>
    <property type="molecule type" value="Genomic_DNA"/>
</dbReference>
<dbReference type="InterPro" id="IPR026992">
    <property type="entry name" value="DIOX_N"/>
</dbReference>
<protein>
    <recommendedName>
        <fullName evidence="5">2-oxoglutarate-dependent ethylene/succinate-forming enzyme</fullName>
        <ecNumber evidence="4">1.13.12.19</ecNumber>
        <ecNumber evidence="3">1.14.20.7</ecNumber>
    </recommendedName>
    <alternativeName>
        <fullName evidence="7">2-oxoglutarate dioxygenase (ethylene-forming)</fullName>
    </alternativeName>
    <alternativeName>
        <fullName evidence="8">2-oxoglutarate/L-arginine monooxygenase/decarboxylase (succinate-forming)</fullName>
    </alternativeName>
</protein>
<evidence type="ECO:0000256" key="11">
    <source>
        <dbReference type="RuleBase" id="RU003682"/>
    </source>
</evidence>
<dbReference type="PROSITE" id="PS51471">
    <property type="entry name" value="FE2OG_OXY"/>
    <property type="match status" value="1"/>
</dbReference>
<evidence type="ECO:0000256" key="1">
    <source>
        <dbReference type="ARBA" id="ARBA00001954"/>
    </source>
</evidence>
<dbReference type="Pfam" id="PF03171">
    <property type="entry name" value="2OG-FeII_Oxy"/>
    <property type="match status" value="1"/>
</dbReference>
<dbReference type="AlphaFoldDB" id="A0A512NDY7"/>
<keyword evidence="14" id="KW-1185">Reference proteome</keyword>
<dbReference type="PANTHER" id="PTHR47990">
    <property type="entry name" value="2-OXOGLUTARATE (2OG) AND FE(II)-DEPENDENT OXYGENASE SUPERFAMILY PROTEIN-RELATED"/>
    <property type="match status" value="1"/>
</dbReference>
<comment type="caution">
    <text evidence="13">The sequence shown here is derived from an EMBL/GenBank/DDBJ whole genome shotgun (WGS) entry which is preliminary data.</text>
</comment>
<dbReference type="Pfam" id="PF14226">
    <property type="entry name" value="DIOX_N"/>
    <property type="match status" value="1"/>
</dbReference>
<dbReference type="InterPro" id="IPR027443">
    <property type="entry name" value="IPNS-like_sf"/>
</dbReference>
<keyword evidence="11" id="KW-0479">Metal-binding</keyword>
<keyword evidence="6" id="KW-0266">Ethylene biosynthesis</keyword>
<comment type="catalytic activity">
    <reaction evidence="9">
        <text>2-oxoglutarate + O2 + 2 H(+) = ethene + 3 CO2 + H2O</text>
        <dbReference type="Rhea" id="RHEA:31523"/>
        <dbReference type="ChEBI" id="CHEBI:15377"/>
        <dbReference type="ChEBI" id="CHEBI:15378"/>
        <dbReference type="ChEBI" id="CHEBI:15379"/>
        <dbReference type="ChEBI" id="CHEBI:16526"/>
        <dbReference type="ChEBI" id="CHEBI:16810"/>
        <dbReference type="ChEBI" id="CHEBI:18153"/>
        <dbReference type="EC" id="1.13.12.19"/>
    </reaction>
</comment>
<gene>
    <name evidence="13" type="ORF">RSO01_43190</name>
</gene>
<evidence type="ECO:0000256" key="8">
    <source>
        <dbReference type="ARBA" id="ARBA00031282"/>
    </source>
</evidence>
<dbReference type="EC" id="1.14.20.7" evidence="3"/>
<evidence type="ECO:0000256" key="3">
    <source>
        <dbReference type="ARBA" id="ARBA00012293"/>
    </source>
</evidence>
<reference evidence="13 14" key="1">
    <citation type="submission" date="2019-07" db="EMBL/GenBank/DDBJ databases">
        <title>Whole genome shotgun sequence of Reyranella soli NBRC 108950.</title>
        <authorList>
            <person name="Hosoyama A."/>
            <person name="Uohara A."/>
            <person name="Ohji S."/>
            <person name="Ichikawa N."/>
        </authorList>
    </citation>
    <scope>NUCLEOTIDE SEQUENCE [LARGE SCALE GENOMIC DNA]</scope>
    <source>
        <strain evidence="13 14">NBRC 108950</strain>
    </source>
</reference>
<sequence length="327" mass="36898">MTQHVRVASHDEVPILDLSPLRTDGQIDPLAAELDRACRETGFFYIANHGVSETALNAVFGATRRYFAMPEEIRRGHAMHPFYRRGFMAQGVTRQPGYAADLKESYEVGVDLPADDPAVLSGLPLHAPNQWPAEMPWLREAAETYFEQVKSLGLDLLRLIARALGLPDGFFIQYTRKPMLQMRLFHYPPQTPDTSLNAHGAAPHTDFGMITILAQDPIGGLELRKRDGEWIAAPYIDGTFVVNIGDLFQRWTNDVYVSNFHRVTNRTGRERYSIPMFFNLDYDAPVVCLPTCCSAESPPKHEPIKFGDYIVSRFKAVQKFDPNSRVA</sequence>
<keyword evidence="11" id="KW-0560">Oxidoreductase</keyword>
<dbReference type="OrthoDB" id="21825at2"/>
<evidence type="ECO:0000256" key="5">
    <source>
        <dbReference type="ARBA" id="ARBA00019045"/>
    </source>
</evidence>
<dbReference type="GO" id="GO:0046872">
    <property type="term" value="F:metal ion binding"/>
    <property type="evidence" value="ECO:0007669"/>
    <property type="project" value="UniProtKB-KW"/>
</dbReference>
<dbReference type="InterPro" id="IPR044861">
    <property type="entry name" value="IPNS-like_FE2OG_OXY"/>
</dbReference>
<dbReference type="SUPFAM" id="SSF51197">
    <property type="entry name" value="Clavaminate synthase-like"/>
    <property type="match status" value="1"/>
</dbReference>
<evidence type="ECO:0000313" key="13">
    <source>
        <dbReference type="EMBL" id="GEP57153.1"/>
    </source>
</evidence>
<evidence type="ECO:0000256" key="2">
    <source>
        <dbReference type="ARBA" id="ARBA00004767"/>
    </source>
</evidence>
<evidence type="ECO:0000256" key="4">
    <source>
        <dbReference type="ARBA" id="ARBA00012531"/>
    </source>
</evidence>
<comment type="catalytic activity">
    <reaction evidence="10">
        <text>L-arginine + 2-oxoglutarate + O2 = guanidine + L-glutamate 5-semialdehyde + succinate + CO2</text>
        <dbReference type="Rhea" id="RHEA:31535"/>
        <dbReference type="ChEBI" id="CHEBI:15379"/>
        <dbReference type="ChEBI" id="CHEBI:16526"/>
        <dbReference type="ChEBI" id="CHEBI:16810"/>
        <dbReference type="ChEBI" id="CHEBI:30031"/>
        <dbReference type="ChEBI" id="CHEBI:30087"/>
        <dbReference type="ChEBI" id="CHEBI:32682"/>
        <dbReference type="ChEBI" id="CHEBI:58066"/>
        <dbReference type="EC" id="1.14.20.7"/>
    </reaction>
</comment>
<dbReference type="GO" id="GO:0102276">
    <property type="term" value="F:2-oxoglutarate oxygenase/decarboxylase (ethylene-forming) activity"/>
    <property type="evidence" value="ECO:0007669"/>
    <property type="project" value="UniProtKB-EC"/>
</dbReference>
<proteinExistence type="inferred from homology"/>
<evidence type="ECO:0000259" key="12">
    <source>
        <dbReference type="PROSITE" id="PS51471"/>
    </source>
</evidence>
<evidence type="ECO:0000256" key="9">
    <source>
        <dbReference type="ARBA" id="ARBA00047725"/>
    </source>
</evidence>
<evidence type="ECO:0000313" key="14">
    <source>
        <dbReference type="Proteomes" id="UP000321058"/>
    </source>
</evidence>
<keyword evidence="11" id="KW-0408">Iron</keyword>
<dbReference type="EC" id="1.13.12.19" evidence="4"/>
<name>A0A512NDY7_9HYPH</name>
<feature type="domain" description="Fe2OG dioxygenase" evidence="12">
    <location>
        <begin position="178"/>
        <end position="280"/>
    </location>
</feature>
<organism evidence="13 14">
    <name type="scientific">Reyranella soli</name>
    <dbReference type="NCBI Taxonomy" id="1230389"/>
    <lineage>
        <taxon>Bacteria</taxon>
        <taxon>Pseudomonadati</taxon>
        <taxon>Pseudomonadota</taxon>
        <taxon>Alphaproteobacteria</taxon>
        <taxon>Hyphomicrobiales</taxon>
        <taxon>Reyranellaceae</taxon>
        <taxon>Reyranella</taxon>
    </lineage>
</organism>
<accession>A0A512NDY7</accession>
<evidence type="ECO:0000256" key="7">
    <source>
        <dbReference type="ARBA" id="ARBA00031011"/>
    </source>
</evidence>
<dbReference type="PRINTS" id="PR00682">
    <property type="entry name" value="IPNSYNTHASE"/>
</dbReference>
<evidence type="ECO:0000256" key="10">
    <source>
        <dbReference type="ARBA" id="ARBA00049359"/>
    </source>
</evidence>